<keyword evidence="5 6" id="KW-0648">Protein biosynthesis</keyword>
<evidence type="ECO:0000256" key="3">
    <source>
        <dbReference type="ARBA" id="ARBA00017600"/>
    </source>
</evidence>
<dbReference type="GO" id="GO:0003746">
    <property type="term" value="F:translation elongation factor activity"/>
    <property type="evidence" value="ECO:0007669"/>
    <property type="project" value="UniProtKB-UniRule"/>
</dbReference>
<evidence type="ECO:0000259" key="7">
    <source>
        <dbReference type="SMART" id="SM00888"/>
    </source>
</evidence>
<dbReference type="Pfam" id="PF00736">
    <property type="entry name" value="EF1_GNE"/>
    <property type="match status" value="1"/>
</dbReference>
<evidence type="ECO:0000313" key="8">
    <source>
        <dbReference type="EMBL" id="HHK67650.1"/>
    </source>
</evidence>
<organism evidence="8">
    <name type="scientific">Caldiarchaeum subterraneum</name>
    <dbReference type="NCBI Taxonomy" id="311458"/>
    <lineage>
        <taxon>Archaea</taxon>
        <taxon>Nitrososphaerota</taxon>
        <taxon>Candidatus Caldarchaeales</taxon>
        <taxon>Candidatus Caldarchaeaceae</taxon>
        <taxon>Candidatus Caldarchaeum</taxon>
    </lineage>
</organism>
<sequence>MAKVLMVVRILPRDSDTDLKTLLDKIVRELPRDVVVSDSRREEIGFGLEALVVGFLMPEKEGVGEDLERRLANIEEVGEIDVQSVTRV</sequence>
<dbReference type="PANTHER" id="PTHR39647:SF1">
    <property type="entry name" value="ELONGATION FACTOR 1-BETA"/>
    <property type="match status" value="1"/>
</dbReference>
<name>A0A7C5Q8Q5_CALS0</name>
<protein>
    <recommendedName>
        <fullName evidence="3 6">Elongation factor 1-beta</fullName>
        <shortName evidence="6">EF-1-beta</shortName>
    </recommendedName>
    <alternativeName>
        <fullName evidence="6">aEF-1beta</fullName>
    </alternativeName>
</protein>
<dbReference type="InterPro" id="IPR014038">
    <property type="entry name" value="EF1B_bsu/dsu_GNE"/>
</dbReference>
<dbReference type="InterPro" id="IPR004542">
    <property type="entry name" value="Transl_elong_EF1B_B_arc"/>
</dbReference>
<dbReference type="InterPro" id="IPR036219">
    <property type="entry name" value="eEF-1beta-like_sf"/>
</dbReference>
<dbReference type="InterPro" id="IPR014717">
    <property type="entry name" value="Transl_elong_EF1B/ribsomal_bS6"/>
</dbReference>
<dbReference type="Gene3D" id="3.30.70.60">
    <property type="match status" value="1"/>
</dbReference>
<comment type="function">
    <text evidence="1 6">Promotes the exchange of GDP for GTP in EF-1-alpha/GDP, thus allowing the regeneration of EF-1-alpha/GTP that could then be used to form the ternary complex EF-1-alpha/GTP/AAtRNA.</text>
</comment>
<dbReference type="AlphaFoldDB" id="A0A7C5Q8Q5"/>
<dbReference type="SUPFAM" id="SSF54984">
    <property type="entry name" value="eEF-1beta-like"/>
    <property type="match status" value="1"/>
</dbReference>
<evidence type="ECO:0000256" key="1">
    <source>
        <dbReference type="ARBA" id="ARBA00003815"/>
    </source>
</evidence>
<comment type="similarity">
    <text evidence="2 6">Belongs to the EF-1-beta/EF-1-delta family.</text>
</comment>
<gene>
    <name evidence="6" type="primary">ef1b</name>
    <name evidence="8" type="ORF">ENM11_00640</name>
</gene>
<evidence type="ECO:0000256" key="4">
    <source>
        <dbReference type="ARBA" id="ARBA00022768"/>
    </source>
</evidence>
<proteinExistence type="inferred from homology"/>
<evidence type="ECO:0000256" key="5">
    <source>
        <dbReference type="ARBA" id="ARBA00022917"/>
    </source>
</evidence>
<evidence type="ECO:0000256" key="6">
    <source>
        <dbReference type="HAMAP-Rule" id="MF_00043"/>
    </source>
</evidence>
<accession>A0A7C5Q8Q5</accession>
<dbReference type="EMBL" id="DRWN01000009">
    <property type="protein sequence ID" value="HHK67650.1"/>
    <property type="molecule type" value="Genomic_DNA"/>
</dbReference>
<dbReference type="NCBIfam" id="TIGR00489">
    <property type="entry name" value="aEF-1_beta"/>
    <property type="match status" value="1"/>
</dbReference>
<feature type="domain" description="Translation elongation factor EF1B beta/delta subunit guanine nucleotide exchange" evidence="7">
    <location>
        <begin position="3"/>
        <end position="88"/>
    </location>
</feature>
<dbReference type="PIRSF" id="PIRSF006521">
    <property type="entry name" value="Transl_elong_EF1B_B_arc"/>
    <property type="match status" value="1"/>
</dbReference>
<dbReference type="PANTHER" id="PTHR39647">
    <property type="entry name" value="ELONGATION FACTOR 1-BETA"/>
    <property type="match status" value="1"/>
</dbReference>
<dbReference type="NCBIfam" id="NF001670">
    <property type="entry name" value="PRK00435.1"/>
    <property type="match status" value="1"/>
</dbReference>
<dbReference type="HAMAP" id="MF_00043">
    <property type="entry name" value="EF1_beta"/>
    <property type="match status" value="1"/>
</dbReference>
<comment type="caution">
    <text evidence="8">The sequence shown here is derived from an EMBL/GenBank/DDBJ whole genome shotgun (WGS) entry which is preliminary data.</text>
</comment>
<evidence type="ECO:0000256" key="2">
    <source>
        <dbReference type="ARBA" id="ARBA00007411"/>
    </source>
</evidence>
<dbReference type="CDD" id="cd00292">
    <property type="entry name" value="EF1B"/>
    <property type="match status" value="1"/>
</dbReference>
<reference evidence="8" key="1">
    <citation type="journal article" date="2020" name="mSystems">
        <title>Genome- and Community-Level Interaction Insights into Carbon Utilization and Element Cycling Functions of Hydrothermarchaeota in Hydrothermal Sediment.</title>
        <authorList>
            <person name="Zhou Z."/>
            <person name="Liu Y."/>
            <person name="Xu W."/>
            <person name="Pan J."/>
            <person name="Luo Z.H."/>
            <person name="Li M."/>
        </authorList>
    </citation>
    <scope>NUCLEOTIDE SEQUENCE [LARGE SCALE GENOMIC DNA]</scope>
    <source>
        <strain evidence="8">SpSt-1056</strain>
    </source>
</reference>
<keyword evidence="4 6" id="KW-0251">Elongation factor</keyword>
<dbReference type="SMART" id="SM00888">
    <property type="entry name" value="EF1_GNE"/>
    <property type="match status" value="1"/>
</dbReference>